<gene>
    <name evidence="1" type="ORF">NP603_21765</name>
</gene>
<name>A0ABT1UND7_9GAMM</name>
<sequence length="123" mass="13666">MTAHEVEQMVLRLLAEYSYQQPEPGSTVGSPWSAEKVGGYVELLKQSLVSPRLERFALAETYEQIRASSTECADFWVVAERGEYLEWYDPATNEFGLGQLAADAKRLVSIGVRGDLVGVFCAM</sequence>
<organism evidence="1 2">
    <name type="scientific">Methylomonas aurea</name>
    <dbReference type="NCBI Taxonomy" id="2952224"/>
    <lineage>
        <taxon>Bacteria</taxon>
        <taxon>Pseudomonadati</taxon>
        <taxon>Pseudomonadota</taxon>
        <taxon>Gammaproteobacteria</taxon>
        <taxon>Methylococcales</taxon>
        <taxon>Methylococcaceae</taxon>
        <taxon>Methylomonas</taxon>
    </lineage>
</organism>
<proteinExistence type="predicted"/>
<dbReference type="EMBL" id="JANIBM010000080">
    <property type="protein sequence ID" value="MCQ8183745.1"/>
    <property type="molecule type" value="Genomic_DNA"/>
</dbReference>
<keyword evidence="2" id="KW-1185">Reference proteome</keyword>
<comment type="caution">
    <text evidence="1">The sequence shown here is derived from an EMBL/GenBank/DDBJ whole genome shotgun (WGS) entry which is preliminary data.</text>
</comment>
<evidence type="ECO:0000313" key="1">
    <source>
        <dbReference type="EMBL" id="MCQ8183745.1"/>
    </source>
</evidence>
<evidence type="ECO:0000313" key="2">
    <source>
        <dbReference type="Proteomes" id="UP001524569"/>
    </source>
</evidence>
<accession>A0ABT1UND7</accession>
<protein>
    <submittedName>
        <fullName evidence="1">Uncharacterized protein</fullName>
    </submittedName>
</protein>
<dbReference type="Proteomes" id="UP001524569">
    <property type="component" value="Unassembled WGS sequence"/>
</dbReference>
<dbReference type="RefSeq" id="WP_256612964.1">
    <property type="nucleotide sequence ID" value="NZ_JANIBM010000080.1"/>
</dbReference>
<reference evidence="1 2" key="1">
    <citation type="submission" date="2022-07" db="EMBL/GenBank/DDBJ databases">
        <title>Methylomonas rivi sp. nov., Methylomonas rosea sp. nov., Methylomonas aureus sp. nov. and Methylomonas subterranea sp. nov., four novel methanotrophs isolated from a freshwater creek and the deep terrestrial subsurface.</title>
        <authorList>
            <person name="Abin C."/>
            <person name="Sankaranarayanan K."/>
            <person name="Garner C."/>
            <person name="Sindelar R."/>
            <person name="Kotary K."/>
            <person name="Garner R."/>
            <person name="Barclay S."/>
            <person name="Lawson P."/>
            <person name="Krumholz L."/>
        </authorList>
    </citation>
    <scope>NUCLEOTIDE SEQUENCE [LARGE SCALE GENOMIC DNA]</scope>
    <source>
        <strain evidence="1 2">SURF-1</strain>
    </source>
</reference>